<dbReference type="Proteomes" id="UP000075884">
    <property type="component" value="Unassembled WGS sequence"/>
</dbReference>
<keyword evidence="4" id="KW-1015">Disulfide bond</keyword>
<feature type="domain" description="Chitin-binding type-2" evidence="8">
    <location>
        <begin position="318"/>
        <end position="378"/>
    </location>
</feature>
<keyword evidence="1" id="KW-0147">Chitin-binding</keyword>
<evidence type="ECO:0000256" key="1">
    <source>
        <dbReference type="ARBA" id="ARBA00022669"/>
    </source>
</evidence>
<evidence type="ECO:0000256" key="7">
    <source>
        <dbReference type="SAM" id="SignalP"/>
    </source>
</evidence>
<dbReference type="Pfam" id="PF01607">
    <property type="entry name" value="CBM_14"/>
    <property type="match status" value="3"/>
</dbReference>
<evidence type="ECO:0000256" key="3">
    <source>
        <dbReference type="ARBA" id="ARBA00022737"/>
    </source>
</evidence>
<organism evidence="9 10">
    <name type="scientific">Anopheles dirus</name>
    <dbReference type="NCBI Taxonomy" id="7168"/>
    <lineage>
        <taxon>Eukaryota</taxon>
        <taxon>Metazoa</taxon>
        <taxon>Ecdysozoa</taxon>
        <taxon>Arthropoda</taxon>
        <taxon>Hexapoda</taxon>
        <taxon>Insecta</taxon>
        <taxon>Pterygota</taxon>
        <taxon>Neoptera</taxon>
        <taxon>Endopterygota</taxon>
        <taxon>Diptera</taxon>
        <taxon>Nematocera</taxon>
        <taxon>Culicoidea</taxon>
        <taxon>Culicidae</taxon>
        <taxon>Anophelinae</taxon>
        <taxon>Anopheles</taxon>
    </lineage>
</organism>
<keyword evidence="3" id="KW-0677">Repeat</keyword>
<protein>
    <recommendedName>
        <fullName evidence="8">Chitin-binding type-2 domain-containing protein</fullName>
    </recommendedName>
</protein>
<feature type="region of interest" description="Disordered" evidence="6">
    <location>
        <begin position="90"/>
        <end position="114"/>
    </location>
</feature>
<dbReference type="GO" id="GO:0005576">
    <property type="term" value="C:extracellular region"/>
    <property type="evidence" value="ECO:0007669"/>
    <property type="project" value="InterPro"/>
</dbReference>
<evidence type="ECO:0000313" key="10">
    <source>
        <dbReference type="Proteomes" id="UP000075884"/>
    </source>
</evidence>
<reference evidence="9" key="2">
    <citation type="submission" date="2020-05" db="UniProtKB">
        <authorList>
            <consortium name="EnsemblMetazoa"/>
        </authorList>
    </citation>
    <scope>IDENTIFICATION</scope>
    <source>
        <strain evidence="9">WRAIR2</strain>
    </source>
</reference>
<dbReference type="EnsemblMetazoa" id="ADIR000053-RA">
    <property type="protein sequence ID" value="ADIR000053-PA"/>
    <property type="gene ID" value="ADIR000053"/>
</dbReference>
<dbReference type="AlphaFoldDB" id="A0A182MXF0"/>
<dbReference type="PANTHER" id="PTHR23301:SF0">
    <property type="entry name" value="CHITIN-BINDING TYPE-2 DOMAIN-CONTAINING PROTEIN-RELATED"/>
    <property type="match status" value="1"/>
</dbReference>
<dbReference type="GO" id="GO:0008061">
    <property type="term" value="F:chitin binding"/>
    <property type="evidence" value="ECO:0007669"/>
    <property type="project" value="UniProtKB-KW"/>
</dbReference>
<keyword evidence="10" id="KW-1185">Reference proteome</keyword>
<evidence type="ECO:0000256" key="2">
    <source>
        <dbReference type="ARBA" id="ARBA00022729"/>
    </source>
</evidence>
<dbReference type="PROSITE" id="PS50940">
    <property type="entry name" value="CHIT_BIND_II"/>
    <property type="match status" value="3"/>
</dbReference>
<feature type="compositionally biased region" description="Pro residues" evidence="6">
    <location>
        <begin position="99"/>
        <end position="114"/>
    </location>
</feature>
<dbReference type="Gene3D" id="2.170.140.10">
    <property type="entry name" value="Chitin binding domain"/>
    <property type="match status" value="3"/>
</dbReference>
<dbReference type="InterPro" id="IPR051940">
    <property type="entry name" value="Chitin_bind-dev_reg"/>
</dbReference>
<name>A0A182MXF0_9DIPT</name>
<keyword evidence="5" id="KW-0325">Glycoprotein</keyword>
<dbReference type="VEuPathDB" id="VectorBase:ADIR000053"/>
<dbReference type="PANTHER" id="PTHR23301">
    <property type="entry name" value="CHITIN BINDING PERITROPHIN-A"/>
    <property type="match status" value="1"/>
</dbReference>
<keyword evidence="2 7" id="KW-0732">Signal</keyword>
<evidence type="ECO:0000259" key="8">
    <source>
        <dbReference type="PROSITE" id="PS50940"/>
    </source>
</evidence>
<dbReference type="InterPro" id="IPR002557">
    <property type="entry name" value="Chitin-bd_dom"/>
</dbReference>
<dbReference type="SMART" id="SM00494">
    <property type="entry name" value="ChtBD2"/>
    <property type="match status" value="3"/>
</dbReference>
<sequence>MLRNKFILLLAGLAAVSAAIIDPRCTRYSLGMKAQVLPYQQDCRKFVICDMGGNGQVLSCPPGLYFSDESHACSFDMAVCTHGELTGTVDEVPSRPEAPKPLPSQPVPPHVIPMPEPIPVPPLPVVPLQPQPVPVPELPSEPDHDASSSEEASDEVNVNRLPVITSAPTTEAPSVVDQQAVEQFPQQSVCWDKPAGNVYPIVNDCGLYVVCMGDNGAIVQRCPKGLLYDHKQQRCEFADASSCATPRVDSLVMLDVHGVDMTLYGEESDAVPEVAPVEDNARALATEHAHQPVPVVEFEPEVPPMPVVEYNFRMIDNHPRCLARNNLDLTVELPHDTDCSKYFVCVGRVAIEKQCPAGQHWSDQNKWCDFASLANCAL</sequence>
<dbReference type="STRING" id="7168.A0A182MXF0"/>
<reference evidence="10" key="1">
    <citation type="submission" date="2013-03" db="EMBL/GenBank/DDBJ databases">
        <title>The Genome Sequence of Anopheles dirus WRAIR2.</title>
        <authorList>
            <consortium name="The Broad Institute Genomics Platform"/>
            <person name="Neafsey D.E."/>
            <person name="Walton C."/>
            <person name="Walker B."/>
            <person name="Young S.K."/>
            <person name="Zeng Q."/>
            <person name="Gargeya S."/>
            <person name="Fitzgerald M."/>
            <person name="Haas B."/>
            <person name="Abouelleil A."/>
            <person name="Allen A.W."/>
            <person name="Alvarado L."/>
            <person name="Arachchi H.M."/>
            <person name="Berlin A.M."/>
            <person name="Chapman S.B."/>
            <person name="Gainer-Dewar J."/>
            <person name="Goldberg J."/>
            <person name="Griggs A."/>
            <person name="Gujja S."/>
            <person name="Hansen M."/>
            <person name="Howarth C."/>
            <person name="Imamovic A."/>
            <person name="Ireland A."/>
            <person name="Larimer J."/>
            <person name="McCowan C."/>
            <person name="Murphy C."/>
            <person name="Pearson M."/>
            <person name="Poon T.W."/>
            <person name="Priest M."/>
            <person name="Roberts A."/>
            <person name="Saif S."/>
            <person name="Shea T."/>
            <person name="Sisk P."/>
            <person name="Sykes S."/>
            <person name="Wortman J."/>
            <person name="Nusbaum C."/>
            <person name="Birren B."/>
        </authorList>
    </citation>
    <scope>NUCLEOTIDE SEQUENCE [LARGE SCALE GENOMIC DNA]</scope>
    <source>
        <strain evidence="10">WRAIR2</strain>
    </source>
</reference>
<proteinExistence type="predicted"/>
<feature type="domain" description="Chitin-binding type-2" evidence="8">
    <location>
        <begin position="187"/>
        <end position="245"/>
    </location>
</feature>
<accession>A0A182MXF0</accession>
<evidence type="ECO:0000256" key="4">
    <source>
        <dbReference type="ARBA" id="ARBA00023157"/>
    </source>
</evidence>
<evidence type="ECO:0000313" key="9">
    <source>
        <dbReference type="EnsemblMetazoa" id="ADIR000053-PA"/>
    </source>
</evidence>
<feature type="signal peptide" evidence="7">
    <location>
        <begin position="1"/>
        <end position="18"/>
    </location>
</feature>
<dbReference type="SUPFAM" id="SSF57625">
    <property type="entry name" value="Invertebrate chitin-binding proteins"/>
    <property type="match status" value="3"/>
</dbReference>
<dbReference type="InterPro" id="IPR036508">
    <property type="entry name" value="Chitin-bd_dom_sf"/>
</dbReference>
<feature type="domain" description="Chitin-binding type-2" evidence="8">
    <location>
        <begin position="22"/>
        <end position="82"/>
    </location>
</feature>
<feature type="chain" id="PRO_5008128953" description="Chitin-binding type-2 domain-containing protein" evidence="7">
    <location>
        <begin position="19"/>
        <end position="378"/>
    </location>
</feature>
<evidence type="ECO:0000256" key="6">
    <source>
        <dbReference type="SAM" id="MobiDB-lite"/>
    </source>
</evidence>
<evidence type="ECO:0000256" key="5">
    <source>
        <dbReference type="ARBA" id="ARBA00023180"/>
    </source>
</evidence>
<feature type="region of interest" description="Disordered" evidence="6">
    <location>
        <begin position="131"/>
        <end position="159"/>
    </location>
</feature>